<proteinExistence type="inferred from homology"/>
<keyword evidence="6 10" id="KW-0067">ATP-binding</keyword>
<dbReference type="SUPFAM" id="SSF81665">
    <property type="entry name" value="Calcium ATPase, transmembrane domain M"/>
    <property type="match status" value="1"/>
</dbReference>
<evidence type="ECO:0000256" key="6">
    <source>
        <dbReference type="ARBA" id="ARBA00022840"/>
    </source>
</evidence>
<feature type="transmembrane region" description="Helical" evidence="10">
    <location>
        <begin position="606"/>
        <end position="626"/>
    </location>
</feature>
<dbReference type="EMBL" id="CP046276">
    <property type="protein sequence ID" value="QGS52429.1"/>
    <property type="molecule type" value="Genomic_DNA"/>
</dbReference>
<feature type="domain" description="P-type ATPase A" evidence="11">
    <location>
        <begin position="137"/>
        <end position="235"/>
    </location>
</feature>
<dbReference type="InterPro" id="IPR027256">
    <property type="entry name" value="P-typ_ATPase_IB"/>
</dbReference>
<feature type="transmembrane region" description="Helical" evidence="10">
    <location>
        <begin position="77"/>
        <end position="96"/>
    </location>
</feature>
<feature type="transmembrane region" description="Helical" evidence="10">
    <location>
        <begin position="39"/>
        <end position="56"/>
    </location>
</feature>
<keyword evidence="13" id="KW-1185">Reference proteome</keyword>
<evidence type="ECO:0000256" key="7">
    <source>
        <dbReference type="ARBA" id="ARBA00022967"/>
    </source>
</evidence>
<dbReference type="Gene3D" id="2.70.150.10">
    <property type="entry name" value="Calcium-transporting ATPase, cytoplasmic transduction domain A"/>
    <property type="match status" value="1"/>
</dbReference>
<gene>
    <name evidence="12" type="primary">copA</name>
    <name evidence="12" type="ORF">STABA_v1c10820</name>
</gene>
<keyword evidence="10" id="KW-1003">Cell membrane</keyword>
<dbReference type="GO" id="GO:0012505">
    <property type="term" value="C:endomembrane system"/>
    <property type="evidence" value="ECO:0007669"/>
    <property type="project" value="UniProtKB-SubCell"/>
</dbReference>
<dbReference type="Gene3D" id="3.40.1110.10">
    <property type="entry name" value="Calcium-transporting ATPase, cytoplasmic domain N"/>
    <property type="match status" value="1"/>
</dbReference>
<feature type="transmembrane region" description="Helical" evidence="10">
    <location>
        <begin position="288"/>
        <end position="310"/>
    </location>
</feature>
<evidence type="ECO:0000256" key="8">
    <source>
        <dbReference type="ARBA" id="ARBA00022989"/>
    </source>
</evidence>
<reference evidence="12 13" key="1">
    <citation type="submission" date="2019-11" db="EMBL/GenBank/DDBJ databases">
        <title>Complete genome sequence of Spiroplasma tabanidicola TAUS-1 (DSM 22603).</title>
        <authorList>
            <person name="Huang C.-T."/>
            <person name="Lin Y.-C."/>
            <person name="Kuo C.-H."/>
        </authorList>
    </citation>
    <scope>NUCLEOTIDE SEQUENCE [LARGE SCALE GENOMIC DNA]</scope>
    <source>
        <strain evidence="12 13">TAUS-1</strain>
    </source>
</reference>
<dbReference type="Gene3D" id="3.40.50.1000">
    <property type="entry name" value="HAD superfamily/HAD-like"/>
    <property type="match status" value="1"/>
</dbReference>
<evidence type="ECO:0000259" key="11">
    <source>
        <dbReference type="Pfam" id="PF00122"/>
    </source>
</evidence>
<dbReference type="InterPro" id="IPR001757">
    <property type="entry name" value="P_typ_ATPase"/>
</dbReference>
<dbReference type="InterPro" id="IPR023214">
    <property type="entry name" value="HAD_sf"/>
</dbReference>
<dbReference type="NCBIfam" id="TIGR01525">
    <property type="entry name" value="ATPase-IB_hvy"/>
    <property type="match status" value="1"/>
</dbReference>
<evidence type="ECO:0000256" key="4">
    <source>
        <dbReference type="ARBA" id="ARBA00022723"/>
    </source>
</evidence>
<evidence type="ECO:0000256" key="2">
    <source>
        <dbReference type="ARBA" id="ARBA00006024"/>
    </source>
</evidence>
<dbReference type="InterPro" id="IPR018303">
    <property type="entry name" value="ATPase_P-typ_P_site"/>
</dbReference>
<dbReference type="GO" id="GO:0005524">
    <property type="term" value="F:ATP binding"/>
    <property type="evidence" value="ECO:0007669"/>
    <property type="project" value="UniProtKB-UniRule"/>
</dbReference>
<dbReference type="RefSeq" id="WP_156007406.1">
    <property type="nucleotide sequence ID" value="NZ_CP046276.1"/>
</dbReference>
<evidence type="ECO:0000256" key="3">
    <source>
        <dbReference type="ARBA" id="ARBA00022692"/>
    </source>
</evidence>
<evidence type="ECO:0000256" key="1">
    <source>
        <dbReference type="ARBA" id="ARBA00004127"/>
    </source>
</evidence>
<dbReference type="KEGG" id="stab:STABA_v1c10820"/>
<evidence type="ECO:0000313" key="12">
    <source>
        <dbReference type="EMBL" id="QGS52429.1"/>
    </source>
</evidence>
<keyword evidence="4 10" id="KW-0479">Metal-binding</keyword>
<dbReference type="InterPro" id="IPR036412">
    <property type="entry name" value="HAD-like_sf"/>
</dbReference>
<comment type="similarity">
    <text evidence="2 10">Belongs to the cation transport ATPase (P-type) (TC 3.A.3) family. Type IB subfamily.</text>
</comment>
<evidence type="ECO:0000256" key="9">
    <source>
        <dbReference type="ARBA" id="ARBA00023136"/>
    </source>
</evidence>
<dbReference type="InterPro" id="IPR008250">
    <property type="entry name" value="ATPase_P-typ_transduc_dom_A_sf"/>
</dbReference>
<organism evidence="12 13">
    <name type="scientific">Spiroplasma tabanidicola</name>
    <dbReference type="NCBI Taxonomy" id="324079"/>
    <lineage>
        <taxon>Bacteria</taxon>
        <taxon>Bacillati</taxon>
        <taxon>Mycoplasmatota</taxon>
        <taxon>Mollicutes</taxon>
        <taxon>Entomoplasmatales</taxon>
        <taxon>Spiroplasmataceae</taxon>
        <taxon>Spiroplasma</taxon>
    </lineage>
</organism>
<dbReference type="PANTHER" id="PTHR43520:SF8">
    <property type="entry name" value="P-TYPE CU(+) TRANSPORTER"/>
    <property type="match status" value="1"/>
</dbReference>
<dbReference type="SUPFAM" id="SSF81653">
    <property type="entry name" value="Calcium ATPase, transduction domain A"/>
    <property type="match status" value="1"/>
</dbReference>
<dbReference type="InterPro" id="IPR059000">
    <property type="entry name" value="ATPase_P-type_domA"/>
</dbReference>
<protein>
    <submittedName>
        <fullName evidence="12">Copper-transporting ATPase</fullName>
    </submittedName>
</protein>
<dbReference type="InterPro" id="IPR023298">
    <property type="entry name" value="ATPase_P-typ_TM_dom_sf"/>
</dbReference>
<evidence type="ECO:0000313" key="13">
    <source>
        <dbReference type="Proteomes" id="UP000424468"/>
    </source>
</evidence>
<dbReference type="Pfam" id="PF00122">
    <property type="entry name" value="E1-E2_ATPase"/>
    <property type="match status" value="1"/>
</dbReference>
<keyword evidence="3 10" id="KW-0812">Transmembrane</keyword>
<feature type="transmembrane region" description="Helical" evidence="10">
    <location>
        <begin position="253"/>
        <end position="276"/>
    </location>
</feature>
<dbReference type="GO" id="GO:0005507">
    <property type="term" value="F:copper ion binding"/>
    <property type="evidence" value="ECO:0007669"/>
    <property type="project" value="TreeGrafter"/>
</dbReference>
<keyword evidence="9 10" id="KW-0472">Membrane</keyword>
<evidence type="ECO:0000256" key="5">
    <source>
        <dbReference type="ARBA" id="ARBA00022741"/>
    </source>
</evidence>
<feature type="transmembrane region" description="Helical" evidence="10">
    <location>
        <begin position="7"/>
        <end position="27"/>
    </location>
</feature>
<dbReference type="AlphaFoldDB" id="A0A6I6CAE2"/>
<dbReference type="PRINTS" id="PR00119">
    <property type="entry name" value="CATATPASE"/>
</dbReference>
<keyword evidence="5 10" id="KW-0547">Nucleotide-binding</keyword>
<dbReference type="InterPro" id="IPR023299">
    <property type="entry name" value="ATPase_P-typ_cyto_dom_N"/>
</dbReference>
<dbReference type="GO" id="GO:0043682">
    <property type="term" value="F:P-type divalent copper transporter activity"/>
    <property type="evidence" value="ECO:0007669"/>
    <property type="project" value="TreeGrafter"/>
</dbReference>
<dbReference type="OrthoDB" id="9813266at2"/>
<evidence type="ECO:0000256" key="10">
    <source>
        <dbReference type="RuleBase" id="RU362081"/>
    </source>
</evidence>
<keyword evidence="8 10" id="KW-1133">Transmembrane helix</keyword>
<dbReference type="GO" id="GO:0016887">
    <property type="term" value="F:ATP hydrolysis activity"/>
    <property type="evidence" value="ECO:0007669"/>
    <property type="project" value="InterPro"/>
</dbReference>
<feature type="transmembrane region" description="Helical" evidence="10">
    <location>
        <begin position="102"/>
        <end position="119"/>
    </location>
</feature>
<dbReference type="SUPFAM" id="SSF56784">
    <property type="entry name" value="HAD-like"/>
    <property type="match status" value="1"/>
</dbReference>
<dbReference type="PROSITE" id="PS00154">
    <property type="entry name" value="ATPASE_E1_E2"/>
    <property type="match status" value="1"/>
</dbReference>
<dbReference type="Proteomes" id="UP000424468">
    <property type="component" value="Chromosome"/>
</dbReference>
<dbReference type="Pfam" id="PF00702">
    <property type="entry name" value="Hydrolase"/>
    <property type="match status" value="1"/>
</dbReference>
<comment type="subcellular location">
    <subcellularLocation>
        <location evidence="10">Cell membrane</location>
    </subcellularLocation>
    <subcellularLocation>
        <location evidence="1">Endomembrane system</location>
        <topology evidence="1">Multi-pass membrane protein</topology>
    </subcellularLocation>
</comment>
<dbReference type="GO" id="GO:0055070">
    <property type="term" value="P:copper ion homeostasis"/>
    <property type="evidence" value="ECO:0007669"/>
    <property type="project" value="TreeGrafter"/>
</dbReference>
<dbReference type="GO" id="GO:0005886">
    <property type="term" value="C:plasma membrane"/>
    <property type="evidence" value="ECO:0007669"/>
    <property type="project" value="UniProtKB-SubCell"/>
</dbReference>
<accession>A0A6I6CAE2</accession>
<dbReference type="PANTHER" id="PTHR43520">
    <property type="entry name" value="ATP7, ISOFORM B"/>
    <property type="match status" value="1"/>
</dbReference>
<sequence length="630" mass="71705">MIKKINFGVLILLWLIGIWIIISMFLHNKTDNTYINVGHNRYFLLSLGLFSTYIFGYKYIKRCYFEIFKWKKLGMNFLVFLSTQTAICFSIYQFIINENLDLIEVTIFVSLFLQTGDLINDKLKSFIATDLKNILSIQPKKVLLIENNEEKLANTTSIKVGSIIKVLKNQIIPLDGKIISDEVLLNTQIIDGENESKRFVKNDVIFAGMLNLSEELIFKNTQNSFDSFLSKITMKVSSIQSEKSKLKSTIDMLITIFTPIVLLLSLIGFLVSYFWLNYYSFYESIKTLITVLVSACPCAIGIAIPLAIAIGSSKAAKQGVIFNKPDAFYKLANINVIGFDKTGTLTVGKVKVKSYEGRQNYLNIIALIEEQIDHPIANGFKNYIREINYETSKLEVKKIEDLKYKINSKTYELLPIFKYKNEMKSSINIDFKSIDNTATLLLEDNVVVAKIEFEDELRRDAILAVNKLKKQGYELVIVTGDNYTISKNVAKKLNIKNLYAEQSAEDKLNVIKDFQNQKKAIAYVGDGINDILAIQKADLSISILSKNAFLNLESDISLLNPNIDLIVESIKYAKYTKKIIFTNLFWAFIYNAIVLPLAIFAILTPFIGMIAMFFSTLLVLLNSLLFKLKK</sequence>
<dbReference type="NCBIfam" id="TIGR01494">
    <property type="entry name" value="ATPase_P-type"/>
    <property type="match status" value="1"/>
</dbReference>
<name>A0A6I6CAE2_9MOLU</name>
<feature type="transmembrane region" description="Helical" evidence="10">
    <location>
        <begin position="579"/>
        <end position="600"/>
    </location>
</feature>
<keyword evidence="7" id="KW-1278">Translocase</keyword>